<feature type="transmembrane region" description="Helical" evidence="5">
    <location>
        <begin position="90"/>
        <end position="108"/>
    </location>
</feature>
<feature type="transmembrane region" description="Helical" evidence="5">
    <location>
        <begin position="217"/>
        <end position="237"/>
    </location>
</feature>
<dbReference type="AlphaFoldDB" id="A0A1L8R6D5"/>
<evidence type="ECO:0000256" key="5">
    <source>
        <dbReference type="SAM" id="Phobius"/>
    </source>
</evidence>
<feature type="transmembrane region" description="Helical" evidence="5">
    <location>
        <begin position="179"/>
        <end position="197"/>
    </location>
</feature>
<dbReference type="Pfam" id="PF00654">
    <property type="entry name" value="Voltage_CLC"/>
    <property type="match status" value="1"/>
</dbReference>
<evidence type="ECO:0008006" key="8">
    <source>
        <dbReference type="Google" id="ProtNLM"/>
    </source>
</evidence>
<name>A0A1L8R6D5_9ENTE</name>
<evidence type="ECO:0000256" key="4">
    <source>
        <dbReference type="ARBA" id="ARBA00023136"/>
    </source>
</evidence>
<dbReference type="EMBL" id="JXKG01000008">
    <property type="protein sequence ID" value="OJG15323.1"/>
    <property type="molecule type" value="Genomic_DNA"/>
</dbReference>
<keyword evidence="4 5" id="KW-0472">Membrane</keyword>
<feature type="transmembrane region" description="Helical" evidence="5">
    <location>
        <begin position="50"/>
        <end position="69"/>
    </location>
</feature>
<dbReference type="PRINTS" id="PR00762">
    <property type="entry name" value="CLCHANNEL"/>
</dbReference>
<dbReference type="RefSeq" id="WP_071864707.1">
    <property type="nucleotide sequence ID" value="NZ_JBHLVQ010000012.1"/>
</dbReference>
<organism evidence="6 7">
    <name type="scientific">Enterococcus canintestini</name>
    <dbReference type="NCBI Taxonomy" id="317010"/>
    <lineage>
        <taxon>Bacteria</taxon>
        <taxon>Bacillati</taxon>
        <taxon>Bacillota</taxon>
        <taxon>Bacilli</taxon>
        <taxon>Lactobacillales</taxon>
        <taxon>Enterococcaceae</taxon>
        <taxon>Enterococcus</taxon>
    </lineage>
</organism>
<proteinExistence type="predicted"/>
<protein>
    <recommendedName>
        <fullName evidence="8">Voltage-gated chloride channel protein</fullName>
    </recommendedName>
</protein>
<dbReference type="OrthoDB" id="9767361at2"/>
<dbReference type="Proteomes" id="UP000182835">
    <property type="component" value="Unassembled WGS sequence"/>
</dbReference>
<comment type="caution">
    <text evidence="6">The sequence shown here is derived from an EMBL/GenBank/DDBJ whole genome shotgun (WGS) entry which is preliminary data.</text>
</comment>
<feature type="transmembrane region" description="Helical" evidence="5">
    <location>
        <begin position="16"/>
        <end position="38"/>
    </location>
</feature>
<dbReference type="Gene3D" id="1.10.3080.10">
    <property type="entry name" value="Clc chloride channel"/>
    <property type="match status" value="1"/>
</dbReference>
<evidence type="ECO:0000256" key="3">
    <source>
        <dbReference type="ARBA" id="ARBA00022989"/>
    </source>
</evidence>
<feature type="transmembrane region" description="Helical" evidence="5">
    <location>
        <begin position="249"/>
        <end position="270"/>
    </location>
</feature>
<dbReference type="GO" id="GO:0015108">
    <property type="term" value="F:chloride transmembrane transporter activity"/>
    <property type="evidence" value="ECO:0007669"/>
    <property type="project" value="InterPro"/>
</dbReference>
<dbReference type="GO" id="GO:0016020">
    <property type="term" value="C:membrane"/>
    <property type="evidence" value="ECO:0007669"/>
    <property type="project" value="UniProtKB-SubCell"/>
</dbReference>
<comment type="subcellular location">
    <subcellularLocation>
        <location evidence="1">Membrane</location>
        <topology evidence="1">Multi-pass membrane protein</topology>
    </subcellularLocation>
</comment>
<dbReference type="STRING" id="317010.RU96_GL002374"/>
<dbReference type="InterPro" id="IPR001807">
    <property type="entry name" value="ClC"/>
</dbReference>
<keyword evidence="2 5" id="KW-0812">Transmembrane</keyword>
<dbReference type="InterPro" id="IPR050368">
    <property type="entry name" value="ClC-type_chloride_channel"/>
</dbReference>
<feature type="transmembrane region" description="Helical" evidence="5">
    <location>
        <begin position="373"/>
        <end position="399"/>
    </location>
</feature>
<evidence type="ECO:0000256" key="2">
    <source>
        <dbReference type="ARBA" id="ARBA00022692"/>
    </source>
</evidence>
<evidence type="ECO:0000256" key="1">
    <source>
        <dbReference type="ARBA" id="ARBA00004141"/>
    </source>
</evidence>
<dbReference type="SUPFAM" id="SSF81340">
    <property type="entry name" value="Clc chloride channel"/>
    <property type="match status" value="1"/>
</dbReference>
<feature type="transmembrane region" description="Helical" evidence="5">
    <location>
        <begin position="142"/>
        <end position="167"/>
    </location>
</feature>
<sequence length="428" mass="46588">MDKQAIVKIIKESGTFYSAVIIVAIVTGIVSHFLLAGLAWVGNFREQHAYLLYFLPLLAILTAYTYQNYGKNAGKGNNLIIESIQTEAKVPLRMGFLTFIFTLLSHFFGASVGREGSAVQIGGVISNKLGESLKLTNKSRKLLIHAGVSAGFSSIFGTPLAGAFFGMEMAYIGKIERNALLSCFTAAYIGNFTALALGTTHSHHFISKVNNLTPQFILVFLLAGIVFGLAGRFFAFLTHRLKKIYQQVFANYLLRAFITALIVVLLMLIFQGQKYEGLSLWMMDDAFAGLATVKQALFKLFFTSLSLGAGFQGGEVTPLFDIGSALGSGIANAFHLSPSLFAAVGKICVFGCAANAPLTTIMLGIDLFGSEMIPFYVVGTFISYFVSGHQGIYTAQLIIRPKSRFLKHQQGYRLSDLPLKGVTNENQH</sequence>
<dbReference type="PANTHER" id="PTHR43427">
    <property type="entry name" value="CHLORIDE CHANNEL PROTEIN CLC-E"/>
    <property type="match status" value="1"/>
</dbReference>
<evidence type="ECO:0000313" key="7">
    <source>
        <dbReference type="Proteomes" id="UP000182835"/>
    </source>
</evidence>
<evidence type="ECO:0000313" key="6">
    <source>
        <dbReference type="EMBL" id="OJG15323.1"/>
    </source>
</evidence>
<dbReference type="InterPro" id="IPR014743">
    <property type="entry name" value="Cl-channel_core"/>
</dbReference>
<keyword evidence="3 5" id="KW-1133">Transmembrane helix</keyword>
<accession>A0A1L8R6D5</accession>
<reference evidence="6 7" key="1">
    <citation type="submission" date="2014-12" db="EMBL/GenBank/DDBJ databases">
        <title>Draft genome sequences of 29 type strains of Enterococci.</title>
        <authorList>
            <person name="Zhong Z."/>
            <person name="Sun Z."/>
            <person name="Liu W."/>
            <person name="Zhang W."/>
            <person name="Zhang H."/>
        </authorList>
    </citation>
    <scope>NUCLEOTIDE SEQUENCE [LARGE SCALE GENOMIC DNA]</scope>
    <source>
        <strain evidence="6 7">DSM 21207</strain>
    </source>
</reference>
<dbReference type="PANTHER" id="PTHR43427:SF12">
    <property type="entry name" value="CHLORIDE TRANSPORTER"/>
    <property type="match status" value="1"/>
</dbReference>
<gene>
    <name evidence="6" type="ORF">RU96_GL002374</name>
</gene>